<evidence type="ECO:0000256" key="1">
    <source>
        <dbReference type="SAM" id="SignalP"/>
    </source>
</evidence>
<dbReference type="SUPFAM" id="SSF52266">
    <property type="entry name" value="SGNH hydrolase"/>
    <property type="match status" value="1"/>
</dbReference>
<dbReference type="Proteomes" id="UP000800035">
    <property type="component" value="Unassembled WGS sequence"/>
</dbReference>
<dbReference type="GO" id="GO:0016787">
    <property type="term" value="F:hydrolase activity"/>
    <property type="evidence" value="ECO:0007669"/>
    <property type="project" value="UniProtKB-KW"/>
</dbReference>
<keyword evidence="4" id="KW-1185">Reference proteome</keyword>
<dbReference type="InterPro" id="IPR037459">
    <property type="entry name" value="RhgT-like"/>
</dbReference>
<dbReference type="EMBL" id="ML977061">
    <property type="protein sequence ID" value="KAF1948341.1"/>
    <property type="molecule type" value="Genomic_DNA"/>
</dbReference>
<dbReference type="InterPro" id="IPR036514">
    <property type="entry name" value="SGNH_hydro_sf"/>
</dbReference>
<evidence type="ECO:0000259" key="2">
    <source>
        <dbReference type="Pfam" id="PF13472"/>
    </source>
</evidence>
<dbReference type="PANTHER" id="PTHR43695:SF2">
    <property type="entry name" value="PUTATIVE (AFU_ORTHOLOGUE AFUA_2G17250)-RELATED"/>
    <property type="match status" value="1"/>
</dbReference>
<dbReference type="OrthoDB" id="5041285at2759"/>
<evidence type="ECO:0000313" key="3">
    <source>
        <dbReference type="EMBL" id="KAF1948341.1"/>
    </source>
</evidence>
<accession>A0A6A5T6Y5</accession>
<protein>
    <submittedName>
        <fullName evidence="3">SGNH hydrolase</fullName>
    </submittedName>
</protein>
<name>A0A6A5T6Y5_9PLEO</name>
<dbReference type="CDD" id="cd01821">
    <property type="entry name" value="Rhamnogalacturan_acetylesterase_like"/>
    <property type="match status" value="1"/>
</dbReference>
<feature type="domain" description="SGNH hydrolase-type esterase" evidence="2">
    <location>
        <begin position="33"/>
        <end position="210"/>
    </location>
</feature>
<dbReference type="AlphaFoldDB" id="A0A6A5T6Y5"/>
<evidence type="ECO:0000313" key="4">
    <source>
        <dbReference type="Proteomes" id="UP000800035"/>
    </source>
</evidence>
<feature type="signal peptide" evidence="1">
    <location>
        <begin position="1"/>
        <end position="15"/>
    </location>
</feature>
<dbReference type="Pfam" id="PF13472">
    <property type="entry name" value="Lipase_GDSL_2"/>
    <property type="match status" value="1"/>
</dbReference>
<organism evidence="3 4">
    <name type="scientific">Byssothecium circinans</name>
    <dbReference type="NCBI Taxonomy" id="147558"/>
    <lineage>
        <taxon>Eukaryota</taxon>
        <taxon>Fungi</taxon>
        <taxon>Dikarya</taxon>
        <taxon>Ascomycota</taxon>
        <taxon>Pezizomycotina</taxon>
        <taxon>Dothideomycetes</taxon>
        <taxon>Pleosporomycetidae</taxon>
        <taxon>Pleosporales</taxon>
        <taxon>Massarineae</taxon>
        <taxon>Massarinaceae</taxon>
        <taxon>Byssothecium</taxon>
    </lineage>
</organism>
<dbReference type="PANTHER" id="PTHR43695">
    <property type="entry name" value="PUTATIVE (AFU_ORTHOLOGUE AFUA_2G17250)-RELATED"/>
    <property type="match status" value="1"/>
</dbReference>
<proteinExistence type="predicted"/>
<reference evidence="3" key="1">
    <citation type="journal article" date="2020" name="Stud. Mycol.">
        <title>101 Dothideomycetes genomes: a test case for predicting lifestyles and emergence of pathogens.</title>
        <authorList>
            <person name="Haridas S."/>
            <person name="Albert R."/>
            <person name="Binder M."/>
            <person name="Bloem J."/>
            <person name="Labutti K."/>
            <person name="Salamov A."/>
            <person name="Andreopoulos B."/>
            <person name="Baker S."/>
            <person name="Barry K."/>
            <person name="Bills G."/>
            <person name="Bluhm B."/>
            <person name="Cannon C."/>
            <person name="Castanera R."/>
            <person name="Culley D."/>
            <person name="Daum C."/>
            <person name="Ezra D."/>
            <person name="Gonzalez J."/>
            <person name="Henrissat B."/>
            <person name="Kuo A."/>
            <person name="Liang C."/>
            <person name="Lipzen A."/>
            <person name="Lutzoni F."/>
            <person name="Magnuson J."/>
            <person name="Mondo S."/>
            <person name="Nolan M."/>
            <person name="Ohm R."/>
            <person name="Pangilinan J."/>
            <person name="Park H.-J."/>
            <person name="Ramirez L."/>
            <person name="Alfaro M."/>
            <person name="Sun H."/>
            <person name="Tritt A."/>
            <person name="Yoshinaga Y."/>
            <person name="Zwiers L.-H."/>
            <person name="Turgeon B."/>
            <person name="Goodwin S."/>
            <person name="Spatafora J."/>
            <person name="Crous P."/>
            <person name="Grigoriev I."/>
        </authorList>
    </citation>
    <scope>NUCLEOTIDE SEQUENCE</scope>
    <source>
        <strain evidence="3">CBS 675.92</strain>
    </source>
</reference>
<keyword evidence="1" id="KW-0732">Signal</keyword>
<sequence length="250" mass="26505">MRGLLSSLFVASALANPISVTTRAAKGIYFLLAGDSTTAPGGGWGDGFLSTAVASGSSGHNYGHSGRTTASFRSGGDWAKVIKDAGTYKSTYDVYVTIQFGHNDQKETSGVTLDQYKANLLKFAQETTSAGGTPILLTPLTRRNFASSTSNVTENLVEQRAATIEVANKNNIKWIDLNLASKNYVNAIKKDAASKYNLAADDWTHLNAWGGVVFARIVSDLLVEKYGSIFTPVTKANATLSALIKAGKPA</sequence>
<feature type="chain" id="PRO_5025499933" evidence="1">
    <location>
        <begin position="16"/>
        <end position="250"/>
    </location>
</feature>
<keyword evidence="3" id="KW-0378">Hydrolase</keyword>
<dbReference type="Gene3D" id="3.40.50.1110">
    <property type="entry name" value="SGNH hydrolase"/>
    <property type="match status" value="1"/>
</dbReference>
<dbReference type="InterPro" id="IPR013830">
    <property type="entry name" value="SGNH_hydro"/>
</dbReference>
<gene>
    <name evidence="3" type="ORF">CC80DRAFT_585073</name>
</gene>